<name>A0A4Q5M3G9_9BACT</name>
<dbReference type="InterPro" id="IPR022409">
    <property type="entry name" value="PKD/Chitinase_dom"/>
</dbReference>
<protein>
    <recommendedName>
        <fullName evidence="1">PKD domain-containing protein</fullName>
    </recommendedName>
</protein>
<comment type="caution">
    <text evidence="2">The sequence shown here is derived from an EMBL/GenBank/DDBJ whole genome shotgun (WGS) entry which is preliminary data.</text>
</comment>
<dbReference type="EMBL" id="SEWF01000006">
    <property type="protein sequence ID" value="RYU96695.1"/>
    <property type="molecule type" value="Genomic_DNA"/>
</dbReference>
<organism evidence="2 3">
    <name type="scientific">Emticicia agri</name>
    <dbReference type="NCBI Taxonomy" id="2492393"/>
    <lineage>
        <taxon>Bacteria</taxon>
        <taxon>Pseudomonadati</taxon>
        <taxon>Bacteroidota</taxon>
        <taxon>Cytophagia</taxon>
        <taxon>Cytophagales</taxon>
        <taxon>Leadbetterellaceae</taxon>
        <taxon>Emticicia</taxon>
    </lineage>
</organism>
<evidence type="ECO:0000313" key="2">
    <source>
        <dbReference type="EMBL" id="RYU96695.1"/>
    </source>
</evidence>
<dbReference type="Proteomes" id="UP000293162">
    <property type="component" value="Unassembled WGS sequence"/>
</dbReference>
<proteinExistence type="predicted"/>
<accession>A0A4Q5M3G9</accession>
<evidence type="ECO:0000313" key="3">
    <source>
        <dbReference type="Proteomes" id="UP000293162"/>
    </source>
</evidence>
<dbReference type="CDD" id="cd00146">
    <property type="entry name" value="PKD"/>
    <property type="match status" value="1"/>
</dbReference>
<keyword evidence="3" id="KW-1185">Reference proteome</keyword>
<sequence length="273" mass="31259">MKKLFLFLSIFFILWSCHNKKQEVSPLPDATFTVSVNNNNVATFSFTANKNDIYTFDFGDGERLTGILDYIGANELMEHKHIYRKNGNFTIKLTLYNKYGSDQKQKIVDARNASVADFSYEVLANGKLKLKNLSQNPRYGHKWLIGDTSYNGSYWFYTSTEQDPIVNIDLNGKYQIRLEVPGEYSASMKEDTVYIKNAKRQMTFSGLYKGKTAELSIDGTLFHYKGITTGGIMSPYGLSQQLWESTSSHIVYSKFYNFPNDNLLQPLSKEGQY</sequence>
<dbReference type="InterPro" id="IPR035986">
    <property type="entry name" value="PKD_dom_sf"/>
</dbReference>
<dbReference type="AlphaFoldDB" id="A0A4Q5M3G9"/>
<dbReference type="InterPro" id="IPR000601">
    <property type="entry name" value="PKD_dom"/>
</dbReference>
<feature type="domain" description="PKD" evidence="1">
    <location>
        <begin position="54"/>
        <end position="101"/>
    </location>
</feature>
<evidence type="ECO:0000259" key="1">
    <source>
        <dbReference type="PROSITE" id="PS50093"/>
    </source>
</evidence>
<reference evidence="2 3" key="1">
    <citation type="submission" date="2019-02" db="EMBL/GenBank/DDBJ databases">
        <title>Bacterial novel species Emticicia sp. 17J42-9 isolated from soil.</title>
        <authorList>
            <person name="Jung H.-Y."/>
        </authorList>
    </citation>
    <scope>NUCLEOTIDE SEQUENCE [LARGE SCALE GENOMIC DNA]</scope>
    <source>
        <strain evidence="2 3">17J42-9</strain>
    </source>
</reference>
<dbReference type="PROSITE" id="PS50093">
    <property type="entry name" value="PKD"/>
    <property type="match status" value="1"/>
</dbReference>
<dbReference type="SMART" id="SM00089">
    <property type="entry name" value="PKD"/>
    <property type="match status" value="1"/>
</dbReference>
<dbReference type="SUPFAM" id="SSF49299">
    <property type="entry name" value="PKD domain"/>
    <property type="match status" value="1"/>
</dbReference>
<dbReference type="Gene3D" id="2.60.40.10">
    <property type="entry name" value="Immunoglobulins"/>
    <property type="match status" value="1"/>
</dbReference>
<dbReference type="InterPro" id="IPR013783">
    <property type="entry name" value="Ig-like_fold"/>
</dbReference>
<dbReference type="OrthoDB" id="622252at2"/>
<dbReference type="RefSeq" id="WP_130020029.1">
    <property type="nucleotide sequence ID" value="NZ_SEWF01000006.1"/>
</dbReference>
<dbReference type="Pfam" id="PF18911">
    <property type="entry name" value="PKD_4"/>
    <property type="match status" value="1"/>
</dbReference>
<gene>
    <name evidence="2" type="ORF">EWM59_05970</name>
</gene>